<sequence>MPFCSVAASSVTFSVFKFRECWQKKSGAFLFRATPARVSEFVSLLFLGCLYSTLDILVGCNWQAFSKSRAFYQRCCKLCAKKEFNAAFTTNKKIQGTSPSAQPLIWALAAKV</sequence>
<dbReference type="RefSeq" id="WP_133309484.1">
    <property type="nucleotide sequence ID" value="NZ_CP037952.1"/>
</dbReference>
<dbReference type="AlphaFoldDB" id="A0A3A6T228"/>
<dbReference type="Proteomes" id="UP000273022">
    <property type="component" value="Unassembled WGS sequence"/>
</dbReference>
<evidence type="ECO:0000313" key="1">
    <source>
        <dbReference type="EMBL" id="RJY01624.1"/>
    </source>
</evidence>
<protein>
    <submittedName>
        <fullName evidence="1">Uncharacterized protein</fullName>
    </submittedName>
</protein>
<keyword evidence="2" id="KW-1185">Reference proteome</keyword>
<reference evidence="1 2" key="1">
    <citation type="submission" date="2018-09" db="EMBL/GenBank/DDBJ databases">
        <title>Phylogeny of the Shewanellaceae, and recommendation for two new genera, Pseudoshewanella and Parashewanella.</title>
        <authorList>
            <person name="Wang G."/>
        </authorList>
    </citation>
    <scope>NUCLEOTIDE SEQUENCE [LARGE SCALE GENOMIC DNA]</scope>
    <source>
        <strain evidence="1 2">KCTC 22492</strain>
    </source>
</reference>
<accession>A0A3A6T228</accession>
<gene>
    <name evidence="1" type="ORF">D5R81_19855</name>
</gene>
<evidence type="ECO:0000313" key="2">
    <source>
        <dbReference type="Proteomes" id="UP000273022"/>
    </source>
</evidence>
<organism evidence="1 2">
    <name type="scientific">Parashewanella spongiae</name>
    <dbReference type="NCBI Taxonomy" id="342950"/>
    <lineage>
        <taxon>Bacteria</taxon>
        <taxon>Pseudomonadati</taxon>
        <taxon>Pseudomonadota</taxon>
        <taxon>Gammaproteobacteria</taxon>
        <taxon>Alteromonadales</taxon>
        <taxon>Shewanellaceae</taxon>
        <taxon>Parashewanella</taxon>
    </lineage>
</organism>
<comment type="caution">
    <text evidence="1">The sequence shown here is derived from an EMBL/GenBank/DDBJ whole genome shotgun (WGS) entry which is preliminary data.</text>
</comment>
<dbReference type="EMBL" id="QYYH01000257">
    <property type="protein sequence ID" value="RJY01624.1"/>
    <property type="molecule type" value="Genomic_DNA"/>
</dbReference>
<proteinExistence type="predicted"/>
<name>A0A3A6T228_9GAMM</name>